<dbReference type="Gene3D" id="1.20.1530.20">
    <property type="match status" value="1"/>
</dbReference>
<evidence type="ECO:0000256" key="3">
    <source>
        <dbReference type="ARBA" id="ARBA00022692"/>
    </source>
</evidence>
<evidence type="ECO:0000256" key="1">
    <source>
        <dbReference type="ARBA" id="ARBA00004141"/>
    </source>
</evidence>
<dbReference type="Proteomes" id="UP001596208">
    <property type="component" value="Unassembled WGS sequence"/>
</dbReference>
<feature type="transmembrane region" description="Helical" evidence="7">
    <location>
        <begin position="313"/>
        <end position="336"/>
    </location>
</feature>
<evidence type="ECO:0000256" key="6">
    <source>
        <dbReference type="ARBA" id="ARBA00023136"/>
    </source>
</evidence>
<organism evidence="9 10">
    <name type="scientific">Streptomyces mutomycini</name>
    <dbReference type="NCBI Taxonomy" id="284036"/>
    <lineage>
        <taxon>Bacteria</taxon>
        <taxon>Bacillati</taxon>
        <taxon>Actinomycetota</taxon>
        <taxon>Actinomycetes</taxon>
        <taxon>Kitasatosporales</taxon>
        <taxon>Streptomycetaceae</taxon>
        <taxon>Streptomyces</taxon>
    </lineage>
</organism>
<feature type="transmembrane region" description="Helical" evidence="7">
    <location>
        <begin position="202"/>
        <end position="220"/>
    </location>
</feature>
<sequence length="421" mass="43170">MTLLVAAHAIAALGAFLAVGLLGRRLARRIGQPGVVGEIAFGMLLGPAVFGWAWPGAQSVLLPADVLEPLRDLGHAGLVLFLVGVAHELRLDAARLRDRAIGWTALGTLVPSLVAGAAFGGWLVLRDQPSLRGTAPTMAFVLLLATTMAVSAVPVLARILADRGLTTSRAGRLSLTSAALVDAVAWLLLAVVIAIAQPGSGGISTAAIVLVAGAPAAFLGRRLLKTSQAGRVCARWPWLVAVALGCCVLQAAYAAESLGLTAIFGAFMVGLMIPPGAPHWDAPVRWVSTLGLWLVPVFFIATGLSIWTGSGGIPWLVTVLATVLAVLSKIGGGYAVSRLGGEGHPEALRVGVMLNTRGLTEIVLLQAGYSAGVLTSGLYLALLVMAVATTSMTGPLLSLIDRRHGADAPPAPRQGEQIAAG</sequence>
<feature type="transmembrane region" description="Helical" evidence="7">
    <location>
        <begin position="232"/>
        <end position="252"/>
    </location>
</feature>
<dbReference type="PANTHER" id="PTHR32468">
    <property type="entry name" value="CATION/H + ANTIPORTER"/>
    <property type="match status" value="1"/>
</dbReference>
<feature type="transmembrane region" description="Helical" evidence="7">
    <location>
        <begin position="258"/>
        <end position="274"/>
    </location>
</feature>
<keyword evidence="2" id="KW-0813">Transport</keyword>
<feature type="domain" description="Cation/H+ exchanger transmembrane" evidence="8">
    <location>
        <begin position="21"/>
        <end position="397"/>
    </location>
</feature>
<reference evidence="10" key="1">
    <citation type="journal article" date="2019" name="Int. J. Syst. Evol. Microbiol.">
        <title>The Global Catalogue of Microorganisms (GCM) 10K type strain sequencing project: providing services to taxonomists for standard genome sequencing and annotation.</title>
        <authorList>
            <consortium name="The Broad Institute Genomics Platform"/>
            <consortium name="The Broad Institute Genome Sequencing Center for Infectious Disease"/>
            <person name="Wu L."/>
            <person name="Ma J."/>
        </authorList>
    </citation>
    <scope>NUCLEOTIDE SEQUENCE [LARGE SCALE GENOMIC DNA]</scope>
    <source>
        <strain evidence="10">CGMCC 4.1721</strain>
    </source>
</reference>
<gene>
    <name evidence="9" type="ORF">ACFPRK_25125</name>
</gene>
<evidence type="ECO:0000256" key="5">
    <source>
        <dbReference type="ARBA" id="ARBA00023065"/>
    </source>
</evidence>
<accession>A0ABW0BA73</accession>
<feature type="transmembrane region" description="Helical" evidence="7">
    <location>
        <begin position="137"/>
        <end position="161"/>
    </location>
</feature>
<keyword evidence="10" id="KW-1185">Reference proteome</keyword>
<evidence type="ECO:0000313" key="9">
    <source>
        <dbReference type="EMBL" id="MFC5173852.1"/>
    </source>
</evidence>
<dbReference type="InterPro" id="IPR038770">
    <property type="entry name" value="Na+/solute_symporter_sf"/>
</dbReference>
<feature type="transmembrane region" description="Helical" evidence="7">
    <location>
        <begin position="103"/>
        <end position="125"/>
    </location>
</feature>
<dbReference type="Pfam" id="PF00999">
    <property type="entry name" value="Na_H_Exchanger"/>
    <property type="match status" value="1"/>
</dbReference>
<keyword evidence="3 7" id="KW-0812">Transmembrane</keyword>
<feature type="transmembrane region" description="Helical" evidence="7">
    <location>
        <begin position="73"/>
        <end position="91"/>
    </location>
</feature>
<evidence type="ECO:0000313" key="10">
    <source>
        <dbReference type="Proteomes" id="UP001596208"/>
    </source>
</evidence>
<name>A0ABW0BA73_9ACTN</name>
<proteinExistence type="predicted"/>
<evidence type="ECO:0000256" key="4">
    <source>
        <dbReference type="ARBA" id="ARBA00022989"/>
    </source>
</evidence>
<comment type="caution">
    <text evidence="9">The sequence shown here is derived from an EMBL/GenBank/DDBJ whole genome shotgun (WGS) entry which is preliminary data.</text>
</comment>
<keyword evidence="4 7" id="KW-1133">Transmembrane helix</keyword>
<dbReference type="EMBL" id="JBHSKI010000012">
    <property type="protein sequence ID" value="MFC5173852.1"/>
    <property type="molecule type" value="Genomic_DNA"/>
</dbReference>
<dbReference type="InterPro" id="IPR050794">
    <property type="entry name" value="CPA2_transporter"/>
</dbReference>
<comment type="subcellular location">
    <subcellularLocation>
        <location evidence="1">Membrane</location>
        <topology evidence="1">Multi-pass membrane protein</topology>
    </subcellularLocation>
</comment>
<feature type="transmembrane region" description="Helical" evidence="7">
    <location>
        <begin position="173"/>
        <end position="196"/>
    </location>
</feature>
<dbReference type="InterPro" id="IPR006153">
    <property type="entry name" value="Cation/H_exchanger_TM"/>
</dbReference>
<protein>
    <submittedName>
        <fullName evidence="9">Cation:proton antiporter</fullName>
    </submittedName>
</protein>
<keyword evidence="6 7" id="KW-0472">Membrane</keyword>
<feature type="transmembrane region" description="Helical" evidence="7">
    <location>
        <begin position="286"/>
        <end position="307"/>
    </location>
</feature>
<evidence type="ECO:0000256" key="7">
    <source>
        <dbReference type="SAM" id="Phobius"/>
    </source>
</evidence>
<keyword evidence="5" id="KW-0406">Ion transport</keyword>
<feature type="transmembrane region" description="Helical" evidence="7">
    <location>
        <begin position="6"/>
        <end position="23"/>
    </location>
</feature>
<dbReference type="RefSeq" id="WP_065848108.1">
    <property type="nucleotide sequence ID" value="NZ_JBHSKI010000012.1"/>
</dbReference>
<feature type="transmembrane region" description="Helical" evidence="7">
    <location>
        <begin position="35"/>
        <end position="53"/>
    </location>
</feature>
<evidence type="ECO:0000256" key="2">
    <source>
        <dbReference type="ARBA" id="ARBA00022448"/>
    </source>
</evidence>
<evidence type="ECO:0000259" key="8">
    <source>
        <dbReference type="Pfam" id="PF00999"/>
    </source>
</evidence>
<dbReference type="PANTHER" id="PTHR32468:SF0">
    <property type="entry name" value="K(+)_H(+) ANTIPORTER 1"/>
    <property type="match status" value="1"/>
</dbReference>